<keyword evidence="5" id="KW-0378">Hydrolase</keyword>
<dbReference type="PANTHER" id="PTHR11802">
    <property type="entry name" value="SERINE PROTEASE FAMILY S10 SERINE CARBOXYPEPTIDASE"/>
    <property type="match status" value="1"/>
</dbReference>
<sequence length="441" mass="49009">MPSAILPTIQEDPATRRKGPSKHVFTVLLLSLIGSLVLFSTISKPESSSYSLGSFFASVATPNFTCSAHNGGSTSHSGHIGLKGDTPKNPKRSFFWYFEAEQTPENAPVILTIGGGPGTSGLMSPVSGQSPCGISEKGIIFNRNRWTEHFNFLALDHPIGVGYSYGTTVNNSRDATVDVYDFLQKFFDPISHFRWTLHYRCVLHQVHNSTTCQELYTILPERLESTQLAFEIPTVENRVAAANLCKARLNAGSTHGTVMEDTRKKCATYPDMGDCFPYFTWISDTFNNATIKRELGVPDEIKYVTLSDEVFEEFHSAGDQVQPHHLMFPPLLRDGIRLLHYIGAEDGNCAWPGTFSSLKLLQTPFQLDFLNAEDLIWENGIVPNTTVRSVGKGAGNFTYIFIPEAGHFVVRDQPALVKSIVEHWVQNESFISQSPLTRLRP</sequence>
<evidence type="ECO:0000256" key="4">
    <source>
        <dbReference type="ARBA" id="ARBA00022670"/>
    </source>
</evidence>
<evidence type="ECO:0000256" key="1">
    <source>
        <dbReference type="ARBA" id="ARBA00009431"/>
    </source>
</evidence>
<comment type="similarity">
    <text evidence="1">Belongs to the peptidase S10 family.</text>
</comment>
<evidence type="ECO:0000256" key="3">
    <source>
        <dbReference type="ARBA" id="ARBA00022645"/>
    </source>
</evidence>
<gene>
    <name evidence="8" type="ORF">M422DRAFT_265438</name>
</gene>
<evidence type="ECO:0000256" key="6">
    <source>
        <dbReference type="ARBA" id="ARBA00023180"/>
    </source>
</evidence>
<dbReference type="Pfam" id="PF00450">
    <property type="entry name" value="Peptidase_S10"/>
    <property type="match status" value="2"/>
</dbReference>
<evidence type="ECO:0000256" key="2">
    <source>
        <dbReference type="ARBA" id="ARBA00012446"/>
    </source>
</evidence>
<keyword evidence="7" id="KW-0472">Membrane</keyword>
<evidence type="ECO:0000313" key="9">
    <source>
        <dbReference type="Proteomes" id="UP000054279"/>
    </source>
</evidence>
<keyword evidence="3" id="KW-0121">Carboxypeptidase</keyword>
<evidence type="ECO:0000313" key="8">
    <source>
        <dbReference type="EMBL" id="KIJ32679.1"/>
    </source>
</evidence>
<protein>
    <recommendedName>
        <fullName evidence="2">carboxypeptidase C</fullName>
        <ecNumber evidence="2">3.4.16.5</ecNumber>
    </recommendedName>
</protein>
<evidence type="ECO:0000256" key="7">
    <source>
        <dbReference type="SAM" id="Phobius"/>
    </source>
</evidence>
<accession>A0A0C9UD80</accession>
<keyword evidence="4" id="KW-0645">Protease</keyword>
<dbReference type="OrthoDB" id="443318at2759"/>
<dbReference type="Proteomes" id="UP000054279">
    <property type="component" value="Unassembled WGS sequence"/>
</dbReference>
<dbReference type="HOGENOM" id="CLU_008523_10_0_1"/>
<keyword evidence="7" id="KW-0812">Transmembrane</keyword>
<name>A0A0C9UD80_SPHS4</name>
<evidence type="ECO:0000256" key="5">
    <source>
        <dbReference type="ARBA" id="ARBA00022801"/>
    </source>
</evidence>
<feature type="transmembrane region" description="Helical" evidence="7">
    <location>
        <begin position="24"/>
        <end position="42"/>
    </location>
</feature>
<dbReference type="InterPro" id="IPR029058">
    <property type="entry name" value="AB_hydrolase_fold"/>
</dbReference>
<dbReference type="SUPFAM" id="SSF53474">
    <property type="entry name" value="alpha/beta-Hydrolases"/>
    <property type="match status" value="1"/>
</dbReference>
<dbReference type="GO" id="GO:0006508">
    <property type="term" value="P:proteolysis"/>
    <property type="evidence" value="ECO:0007669"/>
    <property type="project" value="UniProtKB-KW"/>
</dbReference>
<dbReference type="GO" id="GO:0004185">
    <property type="term" value="F:serine-type carboxypeptidase activity"/>
    <property type="evidence" value="ECO:0007669"/>
    <property type="project" value="UniProtKB-EC"/>
</dbReference>
<dbReference type="AlphaFoldDB" id="A0A0C9UD80"/>
<keyword evidence="6" id="KW-0325">Glycoprotein</keyword>
<keyword evidence="7" id="KW-1133">Transmembrane helix</keyword>
<dbReference type="EMBL" id="KN837223">
    <property type="protein sequence ID" value="KIJ32679.1"/>
    <property type="molecule type" value="Genomic_DNA"/>
</dbReference>
<organism evidence="8 9">
    <name type="scientific">Sphaerobolus stellatus (strain SS14)</name>
    <dbReference type="NCBI Taxonomy" id="990650"/>
    <lineage>
        <taxon>Eukaryota</taxon>
        <taxon>Fungi</taxon>
        <taxon>Dikarya</taxon>
        <taxon>Basidiomycota</taxon>
        <taxon>Agaricomycotina</taxon>
        <taxon>Agaricomycetes</taxon>
        <taxon>Phallomycetidae</taxon>
        <taxon>Geastrales</taxon>
        <taxon>Sphaerobolaceae</taxon>
        <taxon>Sphaerobolus</taxon>
    </lineage>
</organism>
<reference evidence="8 9" key="1">
    <citation type="submission" date="2014-06" db="EMBL/GenBank/DDBJ databases">
        <title>Evolutionary Origins and Diversification of the Mycorrhizal Mutualists.</title>
        <authorList>
            <consortium name="DOE Joint Genome Institute"/>
            <consortium name="Mycorrhizal Genomics Consortium"/>
            <person name="Kohler A."/>
            <person name="Kuo A."/>
            <person name="Nagy L.G."/>
            <person name="Floudas D."/>
            <person name="Copeland A."/>
            <person name="Barry K.W."/>
            <person name="Cichocki N."/>
            <person name="Veneault-Fourrey C."/>
            <person name="LaButti K."/>
            <person name="Lindquist E.A."/>
            <person name="Lipzen A."/>
            <person name="Lundell T."/>
            <person name="Morin E."/>
            <person name="Murat C."/>
            <person name="Riley R."/>
            <person name="Ohm R."/>
            <person name="Sun H."/>
            <person name="Tunlid A."/>
            <person name="Henrissat B."/>
            <person name="Grigoriev I.V."/>
            <person name="Hibbett D.S."/>
            <person name="Martin F."/>
        </authorList>
    </citation>
    <scope>NUCLEOTIDE SEQUENCE [LARGE SCALE GENOMIC DNA]</scope>
    <source>
        <strain evidence="8 9">SS14</strain>
    </source>
</reference>
<dbReference type="EC" id="3.4.16.5" evidence="2"/>
<dbReference type="Gene3D" id="3.40.50.1820">
    <property type="entry name" value="alpha/beta hydrolase"/>
    <property type="match status" value="2"/>
</dbReference>
<proteinExistence type="inferred from homology"/>
<keyword evidence="9" id="KW-1185">Reference proteome</keyword>
<dbReference type="PANTHER" id="PTHR11802:SF113">
    <property type="entry name" value="SERINE CARBOXYPEPTIDASE CTSA-4.1"/>
    <property type="match status" value="1"/>
</dbReference>
<dbReference type="InterPro" id="IPR001563">
    <property type="entry name" value="Peptidase_S10"/>
</dbReference>